<dbReference type="GO" id="GO:0008757">
    <property type="term" value="F:S-adenosylmethionine-dependent methyltransferase activity"/>
    <property type="evidence" value="ECO:0007669"/>
    <property type="project" value="InterPro"/>
</dbReference>
<dbReference type="EMBL" id="MHBW01000024">
    <property type="protein sequence ID" value="OGY08594.1"/>
    <property type="molecule type" value="Genomic_DNA"/>
</dbReference>
<dbReference type="Proteomes" id="UP000177967">
    <property type="component" value="Unassembled WGS sequence"/>
</dbReference>
<dbReference type="Gene3D" id="3.40.50.150">
    <property type="entry name" value="Vaccinia Virus protein VP39"/>
    <property type="match status" value="1"/>
</dbReference>
<organism evidence="6 7">
    <name type="scientific">Candidatus Blackburnbacteria bacterium RIFCSPHIGHO2_01_FULL_43_15b</name>
    <dbReference type="NCBI Taxonomy" id="1797513"/>
    <lineage>
        <taxon>Bacteria</taxon>
        <taxon>Candidatus Blackburniibacteriota</taxon>
    </lineage>
</organism>
<evidence type="ECO:0000256" key="3">
    <source>
        <dbReference type="ARBA" id="ARBA00022691"/>
    </source>
</evidence>
<keyword evidence="2" id="KW-0808">Transferase</keyword>
<gene>
    <name evidence="6" type="ORF">A2782_03240</name>
</gene>
<evidence type="ECO:0000256" key="4">
    <source>
        <dbReference type="SAM" id="Phobius"/>
    </source>
</evidence>
<reference evidence="6 7" key="1">
    <citation type="journal article" date="2016" name="Nat. Commun.">
        <title>Thousands of microbial genomes shed light on interconnected biogeochemical processes in an aquifer system.</title>
        <authorList>
            <person name="Anantharaman K."/>
            <person name="Brown C.T."/>
            <person name="Hug L.A."/>
            <person name="Sharon I."/>
            <person name="Castelle C.J."/>
            <person name="Probst A.J."/>
            <person name="Thomas B.C."/>
            <person name="Singh A."/>
            <person name="Wilkins M.J."/>
            <person name="Karaoz U."/>
            <person name="Brodie E.L."/>
            <person name="Williams K.H."/>
            <person name="Hubbard S.S."/>
            <person name="Banfield J.F."/>
        </authorList>
    </citation>
    <scope>NUCLEOTIDE SEQUENCE [LARGE SCALE GENOMIC DNA]</scope>
</reference>
<evidence type="ECO:0000313" key="7">
    <source>
        <dbReference type="Proteomes" id="UP000177967"/>
    </source>
</evidence>
<evidence type="ECO:0000313" key="6">
    <source>
        <dbReference type="EMBL" id="OGY08594.1"/>
    </source>
</evidence>
<dbReference type="AlphaFoldDB" id="A0A1G1UZN7"/>
<feature type="transmembrane region" description="Helical" evidence="4">
    <location>
        <begin position="222"/>
        <end position="240"/>
    </location>
</feature>
<name>A0A1G1UZN7_9BACT</name>
<dbReference type="InterPro" id="IPR013216">
    <property type="entry name" value="Methyltransf_11"/>
</dbReference>
<dbReference type="STRING" id="1797513.A2782_03240"/>
<proteinExistence type="predicted"/>
<keyword evidence="4" id="KW-0472">Membrane</keyword>
<dbReference type="Pfam" id="PF08241">
    <property type="entry name" value="Methyltransf_11"/>
    <property type="match status" value="1"/>
</dbReference>
<comment type="caution">
    <text evidence="6">The sequence shown here is derived from an EMBL/GenBank/DDBJ whole genome shotgun (WGS) entry which is preliminary data.</text>
</comment>
<evidence type="ECO:0000256" key="2">
    <source>
        <dbReference type="ARBA" id="ARBA00022679"/>
    </source>
</evidence>
<feature type="domain" description="Methyltransferase type 11" evidence="5">
    <location>
        <begin position="42"/>
        <end position="132"/>
    </location>
</feature>
<keyword evidence="3" id="KW-0949">S-adenosyl-L-methionine</keyword>
<dbReference type="SUPFAM" id="SSF53335">
    <property type="entry name" value="S-adenosyl-L-methionine-dependent methyltransferases"/>
    <property type="match status" value="1"/>
</dbReference>
<accession>A0A1G1UZN7</accession>
<dbReference type="PANTHER" id="PTHR43464">
    <property type="entry name" value="METHYLTRANSFERASE"/>
    <property type="match status" value="1"/>
</dbReference>
<protein>
    <recommendedName>
        <fullName evidence="5">Methyltransferase type 11 domain-containing protein</fullName>
    </recommendedName>
</protein>
<keyword evidence="4" id="KW-0812">Transmembrane</keyword>
<evidence type="ECO:0000259" key="5">
    <source>
        <dbReference type="Pfam" id="PF08241"/>
    </source>
</evidence>
<sequence>MQVSEYENIYKNEGSHFFYVGNHFVILNLVRQYANGVSHNILDAGCGTGLLAKKLQLFGNVTGVDISPEAIKYAKKRGVNARLASITKLPFKNATFDLIVSVDVLYHQKVENDRTALLELKRVLKPGGVLILKVPAYNWLRGSHDVVVHTKHRYTTEELEHLAKLTGLKVIKASYFASFLLPLAILKRLYESIAPTKNTESDVRPIPPFLNSFMITLYKLESFLLAFVNLPFGLSTFVVLQKTGKRGTIPV</sequence>
<keyword evidence="4" id="KW-1133">Transmembrane helix</keyword>
<dbReference type="InterPro" id="IPR029063">
    <property type="entry name" value="SAM-dependent_MTases_sf"/>
</dbReference>
<dbReference type="CDD" id="cd02440">
    <property type="entry name" value="AdoMet_MTases"/>
    <property type="match status" value="1"/>
</dbReference>
<dbReference type="GO" id="GO:0032259">
    <property type="term" value="P:methylation"/>
    <property type="evidence" value="ECO:0007669"/>
    <property type="project" value="UniProtKB-KW"/>
</dbReference>
<evidence type="ECO:0000256" key="1">
    <source>
        <dbReference type="ARBA" id="ARBA00022603"/>
    </source>
</evidence>
<keyword evidence="1" id="KW-0489">Methyltransferase</keyword>
<dbReference type="PANTHER" id="PTHR43464:SF19">
    <property type="entry name" value="UBIQUINONE BIOSYNTHESIS O-METHYLTRANSFERASE, MITOCHONDRIAL"/>
    <property type="match status" value="1"/>
</dbReference>